<feature type="compositionally biased region" description="Low complexity" evidence="1">
    <location>
        <begin position="181"/>
        <end position="195"/>
    </location>
</feature>
<feature type="compositionally biased region" description="Basic and acidic residues" evidence="1">
    <location>
        <begin position="71"/>
        <end position="82"/>
    </location>
</feature>
<feature type="compositionally biased region" description="Basic and acidic residues" evidence="1">
    <location>
        <begin position="1"/>
        <end position="10"/>
    </location>
</feature>
<protein>
    <submittedName>
        <fullName evidence="2">Uncharacterized protein</fullName>
    </submittedName>
</protein>
<gene>
    <name evidence="2" type="ORF">D3C57_109120</name>
</gene>
<feature type="region of interest" description="Disordered" evidence="1">
    <location>
        <begin position="1"/>
        <end position="142"/>
    </location>
</feature>
<dbReference type="AlphaFoldDB" id="A0A3L8RG16"/>
<feature type="compositionally biased region" description="Polar residues" evidence="1">
    <location>
        <begin position="311"/>
        <end position="320"/>
    </location>
</feature>
<evidence type="ECO:0000313" key="2">
    <source>
        <dbReference type="EMBL" id="RLV78527.1"/>
    </source>
</evidence>
<name>A0A3L8RG16_STRRN</name>
<dbReference type="EMBL" id="QYCY01000001">
    <property type="protein sequence ID" value="RLV78527.1"/>
    <property type="molecule type" value="Genomic_DNA"/>
</dbReference>
<sequence length="320" mass="32434">MRGAEREGTRCRSRMGTIPAGAGSSGHVRTAGGDGEGPSPRVRGAAPDLVPEQGAGGTIPAGAGSSSRGRPRNDPRWDHPRGCGEQQARYAALGRNAGPSPRVRGAGARTRPAPPPKGTIPAGAGSSGRYRALAPERRDHPRGCGEQLISFECGGWWWGPSPRVRGAALVEELADAALGTIPAGAGSSFSSSASTSKDRDHPRGCGEQCWFPLRRARGAGPSPRVRGAESAGCGSRSSTGTIPAGAGSSGDLCPGAADLEGPSPRVRGAGLKPPKLDSKIGTIPAGAGSRALRLASGKVRGDHPRGCGEQCISSRSTVNR</sequence>
<feature type="region of interest" description="Disordered" evidence="1">
    <location>
        <begin position="181"/>
        <end position="284"/>
    </location>
</feature>
<feature type="region of interest" description="Disordered" evidence="1">
    <location>
        <begin position="297"/>
        <end position="320"/>
    </location>
</feature>
<evidence type="ECO:0000313" key="3">
    <source>
        <dbReference type="Proteomes" id="UP000281594"/>
    </source>
</evidence>
<dbReference type="AntiFam" id="ANF00006">
    <property type="entry name" value="Translation of CRISPR region"/>
</dbReference>
<feature type="compositionally biased region" description="Low complexity" evidence="1">
    <location>
        <begin position="101"/>
        <end position="111"/>
    </location>
</feature>
<dbReference type="AntiFam" id="ANF00057">
    <property type="entry name" value="Translation of E. coli type CRISPR repeat"/>
</dbReference>
<comment type="caution">
    <text evidence="2">The sequence shown here is derived from an EMBL/GenBank/DDBJ whole genome shotgun (WGS) entry which is preliminary data.</text>
</comment>
<organism evidence="2 3">
    <name type="scientific">Streptomyces rapamycinicus (strain ATCC 29253 / DSM 41530 / NRRL 5491 / AYB-994)</name>
    <name type="common">Streptomyces hygroscopicus (strain ATCC 29253)</name>
    <dbReference type="NCBI Taxonomy" id="1343740"/>
    <lineage>
        <taxon>Bacteria</taxon>
        <taxon>Bacillati</taxon>
        <taxon>Actinomycetota</taxon>
        <taxon>Actinomycetes</taxon>
        <taxon>Kitasatosporales</taxon>
        <taxon>Streptomycetaceae</taxon>
        <taxon>Streptomyces</taxon>
        <taxon>Streptomyces violaceusniger group</taxon>
    </lineage>
</organism>
<accession>A0A3L8RG16</accession>
<reference evidence="2 3" key="1">
    <citation type="journal article" date="2018" name="J. Biol. Chem.">
        <title>Discovery of the actinoplanic acid pathway in Streptomyces rapamycinicus reveals a genetically conserved synergism with rapamycin.</title>
        <authorList>
            <person name="Mrak P."/>
            <person name="Krastel P."/>
            <person name="Pivk Lukancic P."/>
            <person name="Tao J."/>
            <person name="Pistorius D."/>
            <person name="Moore C.M."/>
        </authorList>
    </citation>
    <scope>NUCLEOTIDE SEQUENCE [LARGE SCALE GENOMIC DNA]</scope>
    <source>
        <strain evidence="2 3">NRRL 5491</strain>
    </source>
</reference>
<proteinExistence type="predicted"/>
<evidence type="ECO:0000256" key="1">
    <source>
        <dbReference type="SAM" id="MobiDB-lite"/>
    </source>
</evidence>
<dbReference type="Proteomes" id="UP000281594">
    <property type="component" value="Unassembled WGS sequence"/>
</dbReference>